<dbReference type="Pfam" id="PF18348">
    <property type="entry name" value="SH3_16"/>
    <property type="match status" value="1"/>
</dbReference>
<feature type="region of interest" description="Disordered" evidence="1">
    <location>
        <begin position="37"/>
        <end position="57"/>
    </location>
</feature>
<sequence>MMHHSLPDSADAANRPAFLLRGHPELTVEAMPLSTELPSGQLQLSRPADRSDKPHLPVRGDLAHIGLAGKYFVPHYAVPMPHAVKSGAVLRGAGKADAAELRALAAGEMFDVLDMAGGWAWGQAQSDQLVGYVEVGKLEAVA</sequence>
<proteinExistence type="predicted"/>
<keyword evidence="4" id="KW-1185">Reference proteome</keyword>
<evidence type="ECO:0000256" key="1">
    <source>
        <dbReference type="SAM" id="MobiDB-lite"/>
    </source>
</evidence>
<feature type="domain" description="Bacterial dipeptidyl-peptidase SH3" evidence="2">
    <location>
        <begin position="91"/>
        <end position="136"/>
    </location>
</feature>
<evidence type="ECO:0000313" key="3">
    <source>
        <dbReference type="EMBL" id="MBB4615271.1"/>
    </source>
</evidence>
<dbReference type="Proteomes" id="UP000538566">
    <property type="component" value="Unassembled WGS sequence"/>
</dbReference>
<comment type="caution">
    <text evidence="3">The sequence shown here is derived from an EMBL/GenBank/DDBJ whole genome shotgun (WGS) entry which is preliminary data.</text>
</comment>
<organism evidence="3 4">
    <name type="scientific">Novosphingobium taihuense</name>
    <dbReference type="NCBI Taxonomy" id="260085"/>
    <lineage>
        <taxon>Bacteria</taxon>
        <taxon>Pseudomonadati</taxon>
        <taxon>Pseudomonadota</taxon>
        <taxon>Alphaproteobacteria</taxon>
        <taxon>Sphingomonadales</taxon>
        <taxon>Sphingomonadaceae</taxon>
        <taxon>Novosphingobium</taxon>
    </lineage>
</organism>
<evidence type="ECO:0000259" key="2">
    <source>
        <dbReference type="Pfam" id="PF18348"/>
    </source>
</evidence>
<dbReference type="EMBL" id="JACHOA010000007">
    <property type="protein sequence ID" value="MBB4615271.1"/>
    <property type="molecule type" value="Genomic_DNA"/>
</dbReference>
<evidence type="ECO:0000313" key="4">
    <source>
        <dbReference type="Proteomes" id="UP000538566"/>
    </source>
</evidence>
<protein>
    <recommendedName>
        <fullName evidence="2">Bacterial dipeptidyl-peptidase SH3 domain-containing protein</fullName>
    </recommendedName>
</protein>
<name>A0A7W7EVP6_9SPHN</name>
<accession>A0A7W7EVP6</accession>
<gene>
    <name evidence="3" type="ORF">GGR37_003561</name>
</gene>
<dbReference type="InterPro" id="IPR041382">
    <property type="entry name" value="SH3_16"/>
</dbReference>
<reference evidence="3 4" key="1">
    <citation type="submission" date="2020-08" db="EMBL/GenBank/DDBJ databases">
        <title>Genomic Encyclopedia of Type Strains, Phase IV (KMG-IV): sequencing the most valuable type-strain genomes for metagenomic binning, comparative biology and taxonomic classification.</title>
        <authorList>
            <person name="Goeker M."/>
        </authorList>
    </citation>
    <scope>NUCLEOTIDE SEQUENCE [LARGE SCALE GENOMIC DNA]</scope>
    <source>
        <strain evidence="3 4">DSM 17507</strain>
    </source>
</reference>
<dbReference type="AlphaFoldDB" id="A0A7W7EVP6"/>